<evidence type="ECO:0000313" key="2">
    <source>
        <dbReference type="EMBL" id="TCV95941.1"/>
    </source>
</evidence>
<dbReference type="RefSeq" id="WP_132142168.1">
    <property type="nucleotide sequence ID" value="NZ_SMCS01000002.1"/>
</dbReference>
<feature type="transmembrane region" description="Helical" evidence="1">
    <location>
        <begin position="22"/>
        <end position="44"/>
    </location>
</feature>
<reference evidence="2 3" key="1">
    <citation type="submission" date="2019-03" db="EMBL/GenBank/DDBJ databases">
        <title>Above-ground endophytic microbial communities from plants in different locations in the United States.</title>
        <authorList>
            <person name="Frank C."/>
        </authorList>
    </citation>
    <scope>NUCLEOTIDE SEQUENCE [LARGE SCALE GENOMIC DNA]</scope>
    <source>
        <strain evidence="2 3">LP_13_YM</strain>
    </source>
</reference>
<sequence length="113" mass="12652">MRVQLQGHTVRLRIDEDELSELLGGVSIIGTTAFGSLFLMRYAVSLHEGRTCRLDGQAADWRIDLPDAEVRELASRLPSKEGLIFDVPTGGIDAMRILFDVDVKDSARRRRNV</sequence>
<keyword evidence="3" id="KW-1185">Reference proteome</keyword>
<comment type="caution">
    <text evidence="2">The sequence shown here is derived from an EMBL/GenBank/DDBJ whole genome shotgun (WGS) entry which is preliminary data.</text>
</comment>
<name>A0A4R3YTS3_9GAMM</name>
<organism evidence="2 3">
    <name type="scientific">Luteibacter rhizovicinus</name>
    <dbReference type="NCBI Taxonomy" id="242606"/>
    <lineage>
        <taxon>Bacteria</taxon>
        <taxon>Pseudomonadati</taxon>
        <taxon>Pseudomonadota</taxon>
        <taxon>Gammaproteobacteria</taxon>
        <taxon>Lysobacterales</taxon>
        <taxon>Rhodanobacteraceae</taxon>
        <taxon>Luteibacter</taxon>
    </lineage>
</organism>
<gene>
    <name evidence="2" type="ORF">EC912_102286</name>
</gene>
<dbReference type="EMBL" id="SMCS01000002">
    <property type="protein sequence ID" value="TCV95941.1"/>
    <property type="molecule type" value="Genomic_DNA"/>
</dbReference>
<accession>A0A4R3YTS3</accession>
<dbReference type="OrthoDB" id="6025662at2"/>
<keyword evidence="1" id="KW-0812">Transmembrane</keyword>
<dbReference type="AlphaFoldDB" id="A0A4R3YTS3"/>
<evidence type="ECO:0000313" key="3">
    <source>
        <dbReference type="Proteomes" id="UP000295645"/>
    </source>
</evidence>
<dbReference type="Proteomes" id="UP000295645">
    <property type="component" value="Unassembled WGS sequence"/>
</dbReference>
<keyword evidence="1" id="KW-1133">Transmembrane helix</keyword>
<proteinExistence type="predicted"/>
<evidence type="ECO:0000256" key="1">
    <source>
        <dbReference type="SAM" id="Phobius"/>
    </source>
</evidence>
<protein>
    <submittedName>
        <fullName evidence="2">Uncharacterized protein</fullName>
    </submittedName>
</protein>
<keyword evidence="1" id="KW-0472">Membrane</keyword>